<reference evidence="5" key="1">
    <citation type="submission" date="2018-06" db="EMBL/GenBank/DDBJ databases">
        <authorList>
            <person name="Zhirakovskaya E."/>
        </authorList>
    </citation>
    <scope>NUCLEOTIDE SEQUENCE</scope>
</reference>
<keyword evidence="5" id="KW-0808">Transferase</keyword>
<keyword evidence="1" id="KW-0547">Nucleotide-binding</keyword>
<accession>A0A3B0VEM7</accession>
<evidence type="ECO:0000259" key="3">
    <source>
        <dbReference type="Pfam" id="PF02568"/>
    </source>
</evidence>
<evidence type="ECO:0000259" key="4">
    <source>
        <dbReference type="Pfam" id="PF18297"/>
    </source>
</evidence>
<dbReference type="InterPro" id="IPR020536">
    <property type="entry name" value="ThiI_AANH"/>
</dbReference>
<dbReference type="InterPro" id="IPR014729">
    <property type="entry name" value="Rossmann-like_a/b/a_fold"/>
</dbReference>
<proteinExistence type="predicted"/>
<sequence length="348" mass="38934">MNRVTAIVLLSGGLDSLLSCRIMASLDVRVVALKFVTPFFDVDLLDREDEYRARMLEKYGIDVRLVDIGREYIELLKNPEHGYGKHFNPCIDCKILMLTRARQLMAEHGASFLVTGEVLGQRPMSQRRDTLRVIERESGCEDLLLRPLCAGLLEPTRPEREGLVDRQRLYSFSGRSRKQQIRLARELGIDDYPAPAGGCVLTDPALGPRIKRFYADRAEAGPGTITGNDIRLLLVGRQFRLPGDHWFILGRNEKENEKLIQLRGEGDWLLEAVDLPGPTALLRAAEQGLTGTPEEPEIAGQAAGLVVRYGKKVKGGPQSVEVRIDTGHGRRILSAEALDDEIFRAWQV</sequence>
<dbReference type="AlphaFoldDB" id="A0A3B0VEM7"/>
<feature type="domain" description="Thil AANH" evidence="3">
    <location>
        <begin position="5"/>
        <end position="149"/>
    </location>
</feature>
<gene>
    <name evidence="5" type="ORF">MNBD_DELTA04-597</name>
</gene>
<dbReference type="GO" id="GO:0004810">
    <property type="term" value="F:CCA tRNA nucleotidyltransferase activity"/>
    <property type="evidence" value="ECO:0007669"/>
    <property type="project" value="InterPro"/>
</dbReference>
<dbReference type="Pfam" id="PF18297">
    <property type="entry name" value="NFACT-R_2"/>
    <property type="match status" value="1"/>
</dbReference>
<dbReference type="PANTHER" id="PTHR11933">
    <property type="entry name" value="TRNA 5-METHYLAMINOMETHYL-2-THIOURIDYLATE -METHYLTRANSFERASE"/>
    <property type="match status" value="1"/>
</dbReference>
<dbReference type="EMBL" id="UOEY01000122">
    <property type="protein sequence ID" value="VAW41371.1"/>
    <property type="molecule type" value="Genomic_DNA"/>
</dbReference>
<evidence type="ECO:0000313" key="5">
    <source>
        <dbReference type="EMBL" id="VAW41371.1"/>
    </source>
</evidence>
<dbReference type="EC" id="2.1.1.61" evidence="5"/>
<organism evidence="5">
    <name type="scientific">hydrothermal vent metagenome</name>
    <dbReference type="NCBI Taxonomy" id="652676"/>
    <lineage>
        <taxon>unclassified sequences</taxon>
        <taxon>metagenomes</taxon>
        <taxon>ecological metagenomes</taxon>
    </lineage>
</organism>
<evidence type="ECO:0000256" key="2">
    <source>
        <dbReference type="ARBA" id="ARBA00022840"/>
    </source>
</evidence>
<evidence type="ECO:0000256" key="1">
    <source>
        <dbReference type="ARBA" id="ARBA00022741"/>
    </source>
</evidence>
<keyword evidence="2" id="KW-0067">ATP-binding</keyword>
<dbReference type="GO" id="GO:0004808">
    <property type="term" value="F:tRNA (5-methylaminomethyl-2-thiouridylate)(34)-methyltransferase activity"/>
    <property type="evidence" value="ECO:0007669"/>
    <property type="project" value="UniProtKB-EC"/>
</dbReference>
<dbReference type="GO" id="GO:0005524">
    <property type="term" value="F:ATP binding"/>
    <property type="evidence" value="ECO:0007669"/>
    <property type="project" value="UniProtKB-KW"/>
</dbReference>
<name>A0A3B0VEM7_9ZZZZ</name>
<keyword evidence="5" id="KW-0489">Methyltransferase</keyword>
<dbReference type="GO" id="GO:0032259">
    <property type="term" value="P:methylation"/>
    <property type="evidence" value="ECO:0007669"/>
    <property type="project" value="UniProtKB-KW"/>
</dbReference>
<dbReference type="InterPro" id="IPR059101">
    <property type="entry name" value="NFACT-R_2"/>
</dbReference>
<dbReference type="Gene3D" id="3.40.50.620">
    <property type="entry name" value="HUPs"/>
    <property type="match status" value="1"/>
</dbReference>
<protein>
    <submittedName>
        <fullName evidence="5">tRNA (5-methylaminomethyl-2-thiouridylate)-methyltransferase</fullName>
        <ecNumber evidence="5">2.1.1.61</ecNumber>
    </submittedName>
</protein>
<dbReference type="SUPFAM" id="SSF52402">
    <property type="entry name" value="Adenine nucleotide alpha hydrolases-like"/>
    <property type="match status" value="1"/>
</dbReference>
<feature type="domain" description="NFACT protein RNA binding" evidence="4">
    <location>
        <begin position="236"/>
        <end position="346"/>
    </location>
</feature>
<dbReference type="PANTHER" id="PTHR11933:SF6">
    <property type="entry name" value="THIL AANH DOMAIN-CONTAINING PROTEIN"/>
    <property type="match status" value="1"/>
</dbReference>
<dbReference type="Pfam" id="PF02568">
    <property type="entry name" value="ThiI"/>
    <property type="match status" value="1"/>
</dbReference>